<dbReference type="InterPro" id="IPR035642">
    <property type="entry name" value="MraZ_N"/>
</dbReference>
<evidence type="ECO:0000259" key="8">
    <source>
        <dbReference type="PROSITE" id="PS51740"/>
    </source>
</evidence>
<evidence type="ECO:0000256" key="6">
    <source>
        <dbReference type="ARBA" id="ARBA00023163"/>
    </source>
</evidence>
<sequence length="166" mass="18353">MGHPMEGKMGCLFWGRYDHILDAKGRIVIPAAFRRQLGDDFVITKGRQNCLTIQTTEAFAGIINDCESGGIDLVYDDVASSVKRVLCENAYTISADRQGRTIIPQVLRDKVGMGKEIVTVGSGSIIEVWSRDEFERVSADDHRNFGQSLTKLRKSKEAGEKGSGDR</sequence>
<dbReference type="InterPro" id="IPR038619">
    <property type="entry name" value="MraZ_sf"/>
</dbReference>
<feature type="domain" description="SpoVT-AbrB" evidence="8">
    <location>
        <begin position="16"/>
        <end position="58"/>
    </location>
</feature>
<gene>
    <name evidence="7" type="primary">mraZ</name>
    <name evidence="9" type="ORF">CVV64_09235</name>
</gene>
<dbReference type="PANTHER" id="PTHR34701:SF1">
    <property type="entry name" value="TRANSCRIPTIONAL REGULATOR MRAZ"/>
    <property type="match status" value="1"/>
</dbReference>
<dbReference type="Gene3D" id="3.40.1550.20">
    <property type="entry name" value="Transcriptional regulator MraZ domain"/>
    <property type="match status" value="1"/>
</dbReference>
<evidence type="ECO:0000256" key="2">
    <source>
        <dbReference type="ARBA" id="ARBA00022490"/>
    </source>
</evidence>
<keyword evidence="3" id="KW-0677">Repeat</keyword>
<dbReference type="HAMAP" id="MF_01008">
    <property type="entry name" value="MraZ"/>
    <property type="match status" value="1"/>
</dbReference>
<evidence type="ECO:0000256" key="5">
    <source>
        <dbReference type="ARBA" id="ARBA00023125"/>
    </source>
</evidence>
<evidence type="ECO:0000256" key="1">
    <source>
        <dbReference type="ARBA" id="ARBA00013860"/>
    </source>
</evidence>
<accession>A0A2N1PQC0</accession>
<dbReference type="Proteomes" id="UP000233256">
    <property type="component" value="Unassembled WGS sequence"/>
</dbReference>
<dbReference type="PROSITE" id="PS51740">
    <property type="entry name" value="SPOVT_ABRB"/>
    <property type="match status" value="2"/>
</dbReference>
<comment type="subunit">
    <text evidence="7">Forms oligomers.</text>
</comment>
<keyword evidence="6 7" id="KW-0804">Transcription</keyword>
<dbReference type="GO" id="GO:2000143">
    <property type="term" value="P:negative regulation of DNA-templated transcription initiation"/>
    <property type="evidence" value="ECO:0007669"/>
    <property type="project" value="TreeGrafter"/>
</dbReference>
<keyword evidence="4 7" id="KW-0805">Transcription regulation</keyword>
<keyword evidence="2 7" id="KW-0963">Cytoplasm</keyword>
<evidence type="ECO:0000256" key="7">
    <source>
        <dbReference type="HAMAP-Rule" id="MF_01008"/>
    </source>
</evidence>
<dbReference type="CDD" id="cd16321">
    <property type="entry name" value="MraZ_C"/>
    <property type="match status" value="1"/>
</dbReference>
<dbReference type="PANTHER" id="PTHR34701">
    <property type="entry name" value="TRANSCRIPTIONAL REGULATOR MRAZ"/>
    <property type="match status" value="1"/>
</dbReference>
<keyword evidence="5 7" id="KW-0238">DNA-binding</keyword>
<evidence type="ECO:0000313" key="10">
    <source>
        <dbReference type="Proteomes" id="UP000233256"/>
    </source>
</evidence>
<dbReference type="GO" id="GO:0009295">
    <property type="term" value="C:nucleoid"/>
    <property type="evidence" value="ECO:0007669"/>
    <property type="project" value="UniProtKB-SubCell"/>
</dbReference>
<dbReference type="InterPro" id="IPR035644">
    <property type="entry name" value="MraZ_C"/>
</dbReference>
<dbReference type="InterPro" id="IPR003444">
    <property type="entry name" value="MraZ"/>
</dbReference>
<dbReference type="GO" id="GO:0003700">
    <property type="term" value="F:DNA-binding transcription factor activity"/>
    <property type="evidence" value="ECO:0007669"/>
    <property type="project" value="UniProtKB-UniRule"/>
</dbReference>
<dbReference type="InterPro" id="IPR037914">
    <property type="entry name" value="SpoVT-AbrB_sf"/>
</dbReference>
<reference evidence="9 10" key="1">
    <citation type="journal article" date="2017" name="ISME J.">
        <title>Potential for microbial H2 and metal transformations associated with novel bacteria and archaea in deep terrestrial subsurface sediments.</title>
        <authorList>
            <person name="Hernsdorf A.W."/>
            <person name="Amano Y."/>
            <person name="Miyakawa K."/>
            <person name="Ise K."/>
            <person name="Suzuki Y."/>
            <person name="Anantharaman K."/>
            <person name="Probst A."/>
            <person name="Burstein D."/>
            <person name="Thomas B.C."/>
            <person name="Banfield J.F."/>
        </authorList>
    </citation>
    <scope>NUCLEOTIDE SEQUENCE [LARGE SCALE GENOMIC DNA]</scope>
    <source>
        <strain evidence="9">HGW-Wallbacteria-1</strain>
    </source>
</reference>
<evidence type="ECO:0000256" key="4">
    <source>
        <dbReference type="ARBA" id="ARBA00023015"/>
    </source>
</evidence>
<dbReference type="CDD" id="cd16320">
    <property type="entry name" value="MraZ_N"/>
    <property type="match status" value="1"/>
</dbReference>
<proteinExistence type="inferred from homology"/>
<protein>
    <recommendedName>
        <fullName evidence="1 7">Transcriptional regulator MraZ</fullName>
    </recommendedName>
</protein>
<dbReference type="GO" id="GO:0005737">
    <property type="term" value="C:cytoplasm"/>
    <property type="evidence" value="ECO:0007669"/>
    <property type="project" value="UniProtKB-UniRule"/>
</dbReference>
<dbReference type="EMBL" id="PGXC01000005">
    <property type="protein sequence ID" value="PKK90535.1"/>
    <property type="molecule type" value="Genomic_DNA"/>
</dbReference>
<feature type="domain" description="SpoVT-AbrB" evidence="8">
    <location>
        <begin position="90"/>
        <end position="133"/>
    </location>
</feature>
<organism evidence="9 10">
    <name type="scientific">Candidatus Wallbacteria bacterium HGW-Wallbacteria-1</name>
    <dbReference type="NCBI Taxonomy" id="2013854"/>
    <lineage>
        <taxon>Bacteria</taxon>
        <taxon>Candidatus Walliibacteriota</taxon>
    </lineage>
</organism>
<dbReference type="GO" id="GO:0000976">
    <property type="term" value="F:transcription cis-regulatory region binding"/>
    <property type="evidence" value="ECO:0007669"/>
    <property type="project" value="TreeGrafter"/>
</dbReference>
<comment type="caution">
    <text evidence="9">The sequence shown here is derived from an EMBL/GenBank/DDBJ whole genome shotgun (WGS) entry which is preliminary data.</text>
</comment>
<dbReference type="AlphaFoldDB" id="A0A2N1PQC0"/>
<comment type="subcellular location">
    <subcellularLocation>
        <location evidence="7">Cytoplasm</location>
        <location evidence="7">Nucleoid</location>
    </subcellularLocation>
</comment>
<evidence type="ECO:0000256" key="3">
    <source>
        <dbReference type="ARBA" id="ARBA00022737"/>
    </source>
</evidence>
<dbReference type="InterPro" id="IPR020603">
    <property type="entry name" value="MraZ_dom"/>
</dbReference>
<evidence type="ECO:0000313" key="9">
    <source>
        <dbReference type="EMBL" id="PKK90535.1"/>
    </source>
</evidence>
<dbReference type="InterPro" id="IPR007159">
    <property type="entry name" value="SpoVT-AbrB_dom"/>
</dbReference>
<name>A0A2N1PQC0_9BACT</name>
<dbReference type="Pfam" id="PF02381">
    <property type="entry name" value="MraZ"/>
    <property type="match status" value="2"/>
</dbReference>
<dbReference type="SUPFAM" id="SSF89447">
    <property type="entry name" value="AbrB/MazE/MraZ-like"/>
    <property type="match status" value="1"/>
</dbReference>
<comment type="similarity">
    <text evidence="7">Belongs to the MraZ family.</text>
</comment>